<reference evidence="2" key="1">
    <citation type="journal article" date="2023" name="Science">
        <title>Genome structures resolve the early diversification of teleost fishes.</title>
        <authorList>
            <person name="Parey E."/>
            <person name="Louis A."/>
            <person name="Montfort J."/>
            <person name="Bouchez O."/>
            <person name="Roques C."/>
            <person name="Iampietro C."/>
            <person name="Lluch J."/>
            <person name="Castinel A."/>
            <person name="Donnadieu C."/>
            <person name="Desvignes T."/>
            <person name="Floi Bucao C."/>
            <person name="Jouanno E."/>
            <person name="Wen M."/>
            <person name="Mejri S."/>
            <person name="Dirks R."/>
            <person name="Jansen H."/>
            <person name="Henkel C."/>
            <person name="Chen W.J."/>
            <person name="Zahm M."/>
            <person name="Cabau C."/>
            <person name="Klopp C."/>
            <person name="Thompson A.W."/>
            <person name="Robinson-Rechavi M."/>
            <person name="Braasch I."/>
            <person name="Lecointre G."/>
            <person name="Bobe J."/>
            <person name="Postlethwait J.H."/>
            <person name="Berthelot C."/>
            <person name="Roest Crollius H."/>
            <person name="Guiguen Y."/>
        </authorList>
    </citation>
    <scope>NUCLEOTIDE SEQUENCE</scope>
    <source>
        <strain evidence="2">NC1722</strain>
    </source>
</reference>
<gene>
    <name evidence="2" type="ORF">AAFF_G00178190</name>
</gene>
<feature type="compositionally biased region" description="Basic and acidic residues" evidence="1">
    <location>
        <begin position="18"/>
        <end position="27"/>
    </location>
</feature>
<comment type="caution">
    <text evidence="2">The sequence shown here is derived from an EMBL/GenBank/DDBJ whole genome shotgun (WGS) entry which is preliminary data.</text>
</comment>
<feature type="region of interest" description="Disordered" evidence="1">
    <location>
        <begin position="15"/>
        <end position="43"/>
    </location>
</feature>
<organism evidence="2 3">
    <name type="scientific">Aldrovandia affinis</name>
    <dbReference type="NCBI Taxonomy" id="143900"/>
    <lineage>
        <taxon>Eukaryota</taxon>
        <taxon>Metazoa</taxon>
        <taxon>Chordata</taxon>
        <taxon>Craniata</taxon>
        <taxon>Vertebrata</taxon>
        <taxon>Euteleostomi</taxon>
        <taxon>Actinopterygii</taxon>
        <taxon>Neopterygii</taxon>
        <taxon>Teleostei</taxon>
        <taxon>Notacanthiformes</taxon>
        <taxon>Halosauridae</taxon>
        <taxon>Aldrovandia</taxon>
    </lineage>
</organism>
<name>A0AAD7RKT9_9TELE</name>
<dbReference type="AlphaFoldDB" id="A0AAD7RKT9"/>
<dbReference type="Proteomes" id="UP001221898">
    <property type="component" value="Unassembled WGS sequence"/>
</dbReference>
<evidence type="ECO:0000313" key="3">
    <source>
        <dbReference type="Proteomes" id="UP001221898"/>
    </source>
</evidence>
<evidence type="ECO:0000313" key="2">
    <source>
        <dbReference type="EMBL" id="KAJ8385998.1"/>
    </source>
</evidence>
<evidence type="ECO:0000256" key="1">
    <source>
        <dbReference type="SAM" id="MobiDB-lite"/>
    </source>
</evidence>
<dbReference type="EMBL" id="JAINUG010000237">
    <property type="protein sequence ID" value="KAJ8385998.1"/>
    <property type="molecule type" value="Genomic_DNA"/>
</dbReference>
<feature type="region of interest" description="Disordered" evidence="1">
    <location>
        <begin position="92"/>
        <end position="117"/>
    </location>
</feature>
<sequence length="117" mass="13208">MRVCPLLPPHGTLSLYRSGEKPIHERQSPQTRPGHRFISPIHGGWRLGNKRERARAVERRCLRPENSDWRLIPHPARFRGRVATVPKLIPQLCSNGEQGPLPGSDNGHASSFQKVGR</sequence>
<feature type="compositionally biased region" description="Polar residues" evidence="1">
    <location>
        <begin position="107"/>
        <end position="117"/>
    </location>
</feature>
<accession>A0AAD7RKT9</accession>
<proteinExistence type="predicted"/>
<protein>
    <submittedName>
        <fullName evidence="2">Uncharacterized protein</fullName>
    </submittedName>
</protein>
<keyword evidence="3" id="KW-1185">Reference proteome</keyword>